<keyword evidence="2" id="KW-1185">Reference proteome</keyword>
<sequence length="209" mass="23239">MATIYSVIKGFKLRKQVLGPVHSQIAELDQQYADILRPARTNFLGPSPAFSPSAVSELISRLTASHAPTFELAQTWAACQSQLLQVTSLLDQMKSPFNITSQMLQRTNEIIRSIDQSMFDFLTEQPPPLTEKDQERVRELVDQLTEVAEAMPDDEGRAWIRDTAAIVFFAPATEAIDSVGDEPATEMVISVLETAFIAAELAGELWDQR</sequence>
<accession>A0ABW1MKX5</accession>
<evidence type="ECO:0000313" key="2">
    <source>
        <dbReference type="Proteomes" id="UP001596139"/>
    </source>
</evidence>
<proteinExistence type="predicted"/>
<protein>
    <submittedName>
        <fullName evidence="1">Uncharacterized protein</fullName>
    </submittedName>
</protein>
<comment type="caution">
    <text evidence="1">The sequence shown here is derived from an EMBL/GenBank/DDBJ whole genome shotgun (WGS) entry which is preliminary data.</text>
</comment>
<dbReference type="RefSeq" id="WP_031063774.1">
    <property type="nucleotide sequence ID" value="NZ_JBHSPX010000004.1"/>
</dbReference>
<gene>
    <name evidence="1" type="ORF">ACFP4F_17825</name>
</gene>
<dbReference type="EMBL" id="JBHSPX010000004">
    <property type="protein sequence ID" value="MFC6064393.1"/>
    <property type="molecule type" value="Genomic_DNA"/>
</dbReference>
<organism evidence="1 2">
    <name type="scientific">Streptomyces ochraceiscleroticus</name>
    <dbReference type="NCBI Taxonomy" id="47761"/>
    <lineage>
        <taxon>Bacteria</taxon>
        <taxon>Bacillati</taxon>
        <taxon>Actinomycetota</taxon>
        <taxon>Actinomycetes</taxon>
        <taxon>Kitasatosporales</taxon>
        <taxon>Streptomycetaceae</taxon>
        <taxon>Streptomyces</taxon>
    </lineage>
</organism>
<reference evidence="2" key="1">
    <citation type="journal article" date="2019" name="Int. J. Syst. Evol. Microbiol.">
        <title>The Global Catalogue of Microorganisms (GCM) 10K type strain sequencing project: providing services to taxonomists for standard genome sequencing and annotation.</title>
        <authorList>
            <consortium name="The Broad Institute Genomics Platform"/>
            <consortium name="The Broad Institute Genome Sequencing Center for Infectious Disease"/>
            <person name="Wu L."/>
            <person name="Ma J."/>
        </authorList>
    </citation>
    <scope>NUCLEOTIDE SEQUENCE [LARGE SCALE GENOMIC DNA]</scope>
    <source>
        <strain evidence="2">CGMCC 1.15180</strain>
    </source>
</reference>
<evidence type="ECO:0000313" key="1">
    <source>
        <dbReference type="EMBL" id="MFC6064393.1"/>
    </source>
</evidence>
<dbReference type="Proteomes" id="UP001596139">
    <property type="component" value="Unassembled WGS sequence"/>
</dbReference>
<name>A0ABW1MKX5_9ACTN</name>